<dbReference type="RefSeq" id="WP_026681127.1">
    <property type="nucleotide sequence ID" value="NZ_BAAACY010000103.1"/>
</dbReference>
<dbReference type="EMBL" id="JAGSOT010000070">
    <property type="protein sequence ID" value="MBR7797779.1"/>
    <property type="molecule type" value="Genomic_DNA"/>
</dbReference>
<accession>A0A941IAC8</accession>
<proteinExistence type="predicted"/>
<feature type="region of interest" description="Disordered" evidence="1">
    <location>
        <begin position="72"/>
        <end position="126"/>
    </location>
</feature>
<dbReference type="InterPro" id="IPR048110">
    <property type="entry name" value="SA1362/YqhP-like"/>
</dbReference>
<evidence type="ECO:0000313" key="3">
    <source>
        <dbReference type="EMBL" id="MBR7797779.1"/>
    </source>
</evidence>
<protein>
    <submittedName>
        <fullName evidence="3">Uncharacterized protein</fullName>
    </submittedName>
</protein>
<organism evidence="3 4">
    <name type="scientific">Virgibacillus salarius</name>
    <dbReference type="NCBI Taxonomy" id="447199"/>
    <lineage>
        <taxon>Bacteria</taxon>
        <taxon>Bacillati</taxon>
        <taxon>Bacillota</taxon>
        <taxon>Bacilli</taxon>
        <taxon>Bacillales</taxon>
        <taxon>Bacillaceae</taxon>
        <taxon>Virgibacillus</taxon>
    </lineage>
</organism>
<evidence type="ECO:0000256" key="1">
    <source>
        <dbReference type="SAM" id="MobiDB-lite"/>
    </source>
</evidence>
<feature type="transmembrane region" description="Helical" evidence="2">
    <location>
        <begin position="7"/>
        <end position="26"/>
    </location>
</feature>
<keyword evidence="4" id="KW-1185">Reference proteome</keyword>
<dbReference type="AlphaFoldDB" id="A0A941IAC8"/>
<keyword evidence="2" id="KW-0472">Membrane</keyword>
<feature type="compositionally biased region" description="Basic and acidic residues" evidence="1">
    <location>
        <begin position="111"/>
        <end position="126"/>
    </location>
</feature>
<reference evidence="3" key="1">
    <citation type="submission" date="2021-04" db="EMBL/GenBank/DDBJ databases">
        <title>Isolation and polyphasic classification of algal microorganism.</title>
        <authorList>
            <person name="Wang S."/>
        </authorList>
    </citation>
    <scope>NUCLEOTIDE SEQUENCE</scope>
    <source>
        <strain evidence="3">720a</strain>
    </source>
</reference>
<comment type="caution">
    <text evidence="3">The sequence shown here is derived from an EMBL/GenBank/DDBJ whole genome shotgun (WGS) entry which is preliminary data.</text>
</comment>
<evidence type="ECO:0000313" key="4">
    <source>
        <dbReference type="Proteomes" id="UP000675284"/>
    </source>
</evidence>
<feature type="transmembrane region" description="Helical" evidence="2">
    <location>
        <begin position="32"/>
        <end position="55"/>
    </location>
</feature>
<gene>
    <name evidence="3" type="ORF">KCX74_17245</name>
</gene>
<dbReference type="Proteomes" id="UP000675284">
    <property type="component" value="Unassembled WGS sequence"/>
</dbReference>
<dbReference type="NCBIfam" id="NF041554">
    <property type="entry name" value="SA1362_fam"/>
    <property type="match status" value="1"/>
</dbReference>
<name>A0A941IAC8_9BACI</name>
<keyword evidence="2" id="KW-0812">Transmembrane</keyword>
<evidence type="ECO:0000256" key="2">
    <source>
        <dbReference type="SAM" id="Phobius"/>
    </source>
</evidence>
<keyword evidence="2" id="KW-1133">Transmembrane helix</keyword>
<feature type="compositionally biased region" description="Basic residues" evidence="1">
    <location>
        <begin position="99"/>
        <end position="109"/>
    </location>
</feature>
<sequence>MKRTRLSIPVYIIIGLAAIGLISQLFTNTTNFFSNLFISLGIGLAIFAVFYFVFLRKRATSNEMKKYKQAVKQSKAKYDHTQPRKNPVSAGKTQQSIQPRKKRNKRATHLRVIEGNKAKRKDRASF</sequence>